<dbReference type="Proteomes" id="UP000652761">
    <property type="component" value="Unassembled WGS sequence"/>
</dbReference>
<dbReference type="AlphaFoldDB" id="A0A843WG72"/>
<feature type="compositionally biased region" description="Gly residues" evidence="1">
    <location>
        <begin position="1"/>
        <end position="11"/>
    </location>
</feature>
<comment type="caution">
    <text evidence="2">The sequence shown here is derived from an EMBL/GenBank/DDBJ whole genome shotgun (WGS) entry which is preliminary data.</text>
</comment>
<keyword evidence="3" id="KW-1185">Reference proteome</keyword>
<sequence>MNCRMEGGGSRGSEVEVEGGELRPRSDVPGGCGLGLQSGGSAQVEEEKGNPEYPEDDWEAQVERMKRYLEYPRDDRAAQVEEVSEGLKTLEEWEGKDVALAQE</sequence>
<accession>A0A843WG72</accession>
<evidence type="ECO:0000256" key="1">
    <source>
        <dbReference type="SAM" id="MobiDB-lite"/>
    </source>
</evidence>
<gene>
    <name evidence="2" type="ORF">Taro_039268</name>
</gene>
<dbReference type="EMBL" id="NMUH01003628">
    <property type="protein sequence ID" value="MQM06447.1"/>
    <property type="molecule type" value="Genomic_DNA"/>
</dbReference>
<protein>
    <submittedName>
        <fullName evidence="2">Uncharacterized protein</fullName>
    </submittedName>
</protein>
<reference evidence="2" key="1">
    <citation type="submission" date="2017-07" db="EMBL/GenBank/DDBJ databases">
        <title>Taro Niue Genome Assembly and Annotation.</title>
        <authorList>
            <person name="Atibalentja N."/>
            <person name="Keating K."/>
            <person name="Fields C.J."/>
        </authorList>
    </citation>
    <scope>NUCLEOTIDE SEQUENCE</scope>
    <source>
        <strain evidence="2">Niue_2</strain>
        <tissue evidence="2">Leaf</tissue>
    </source>
</reference>
<evidence type="ECO:0000313" key="3">
    <source>
        <dbReference type="Proteomes" id="UP000652761"/>
    </source>
</evidence>
<evidence type="ECO:0000313" key="2">
    <source>
        <dbReference type="EMBL" id="MQM06447.1"/>
    </source>
</evidence>
<name>A0A843WG72_COLES</name>
<organism evidence="2 3">
    <name type="scientific">Colocasia esculenta</name>
    <name type="common">Wild taro</name>
    <name type="synonym">Arum esculentum</name>
    <dbReference type="NCBI Taxonomy" id="4460"/>
    <lineage>
        <taxon>Eukaryota</taxon>
        <taxon>Viridiplantae</taxon>
        <taxon>Streptophyta</taxon>
        <taxon>Embryophyta</taxon>
        <taxon>Tracheophyta</taxon>
        <taxon>Spermatophyta</taxon>
        <taxon>Magnoliopsida</taxon>
        <taxon>Liliopsida</taxon>
        <taxon>Araceae</taxon>
        <taxon>Aroideae</taxon>
        <taxon>Colocasieae</taxon>
        <taxon>Colocasia</taxon>
    </lineage>
</organism>
<feature type="region of interest" description="Disordered" evidence="1">
    <location>
        <begin position="1"/>
        <end position="56"/>
    </location>
</feature>
<proteinExistence type="predicted"/>